<dbReference type="SUPFAM" id="SSF55781">
    <property type="entry name" value="GAF domain-like"/>
    <property type="match status" value="1"/>
</dbReference>
<evidence type="ECO:0000259" key="3">
    <source>
        <dbReference type="PROSITE" id="PS50887"/>
    </source>
</evidence>
<dbReference type="PANTHER" id="PTHR45138">
    <property type="entry name" value="REGULATORY COMPONENTS OF SENSORY TRANSDUCTION SYSTEM"/>
    <property type="match status" value="1"/>
</dbReference>
<dbReference type="PROSITE" id="PS50887">
    <property type="entry name" value="GGDEF"/>
    <property type="match status" value="1"/>
</dbReference>
<accession>A0A3M0BLW4</accession>
<dbReference type="GO" id="GO:0005886">
    <property type="term" value="C:plasma membrane"/>
    <property type="evidence" value="ECO:0007669"/>
    <property type="project" value="TreeGrafter"/>
</dbReference>
<dbReference type="GO" id="GO:0052621">
    <property type="term" value="F:diguanylate cyclase activity"/>
    <property type="evidence" value="ECO:0007669"/>
    <property type="project" value="UniProtKB-EC"/>
</dbReference>
<dbReference type="Proteomes" id="UP000280842">
    <property type="component" value="Unassembled WGS sequence"/>
</dbReference>
<dbReference type="Gene3D" id="3.30.450.40">
    <property type="match status" value="1"/>
</dbReference>
<dbReference type="InterPro" id="IPR000160">
    <property type="entry name" value="GGDEF_dom"/>
</dbReference>
<dbReference type="SMART" id="SM00267">
    <property type="entry name" value="GGDEF"/>
    <property type="match status" value="1"/>
</dbReference>
<dbReference type="PANTHER" id="PTHR45138:SF9">
    <property type="entry name" value="DIGUANYLATE CYCLASE DGCM-RELATED"/>
    <property type="match status" value="1"/>
</dbReference>
<dbReference type="SUPFAM" id="SSF55073">
    <property type="entry name" value="Nucleotide cyclase"/>
    <property type="match status" value="1"/>
</dbReference>
<proteinExistence type="predicted"/>
<sequence length="332" mass="38542">MKNPKLILEIVQDILNKEYEKDNWKSILDKIADFFDSEFAAIGKIKGNFLYYDKFSSNFYKIMKDYDPKKYKVPIKNSLWKDLAKKGTYLIINDYQNHEKAIEKWKKLGIKTLLVAVIGKDTPIGSLAVANVYKDKKFTEEEGEVLRDLGYIISSIISEEIEREICFERAIKDSLTGLYNRFFLEMEANKEFERAKRYKFPISIIMIDIDNFKNVNDTYGHLVGDEVLKKIANIIKNNIRKTDIAARYGGEEFVILLPNTPLEKAIKVAERIRQKVEEELFKDENNTFKVTISAGVSYCDYENCDFKKVLEEADKALYIAKAQGKNKVVVHN</sequence>
<evidence type="ECO:0000313" key="4">
    <source>
        <dbReference type="EMBL" id="RMA97269.1"/>
    </source>
</evidence>
<reference evidence="4 5" key="1">
    <citation type="submission" date="2018-10" db="EMBL/GenBank/DDBJ databases">
        <title>Genomic Encyclopedia of Archaeal and Bacterial Type Strains, Phase II (KMG-II): from individual species to whole genera.</title>
        <authorList>
            <person name="Goeker M."/>
        </authorList>
    </citation>
    <scope>NUCLEOTIDE SEQUENCE [LARGE SCALE GENOMIC DNA]</scope>
    <source>
        <strain evidence="4 5">VM1</strain>
    </source>
</reference>
<dbReference type="GO" id="GO:1902201">
    <property type="term" value="P:negative regulation of bacterial-type flagellum-dependent cell motility"/>
    <property type="evidence" value="ECO:0007669"/>
    <property type="project" value="TreeGrafter"/>
</dbReference>
<feature type="domain" description="GGDEF" evidence="3">
    <location>
        <begin position="200"/>
        <end position="332"/>
    </location>
</feature>
<keyword evidence="5" id="KW-1185">Reference proteome</keyword>
<dbReference type="EMBL" id="REFO01000011">
    <property type="protein sequence ID" value="RMA97269.1"/>
    <property type="molecule type" value="Genomic_DNA"/>
</dbReference>
<protein>
    <recommendedName>
        <fullName evidence="1">diguanylate cyclase</fullName>
        <ecNumber evidence="1">2.7.7.65</ecNumber>
    </recommendedName>
</protein>
<dbReference type="GO" id="GO:0043709">
    <property type="term" value="P:cell adhesion involved in single-species biofilm formation"/>
    <property type="evidence" value="ECO:0007669"/>
    <property type="project" value="TreeGrafter"/>
</dbReference>
<comment type="catalytic activity">
    <reaction evidence="2">
        <text>2 GTP = 3',3'-c-di-GMP + 2 diphosphate</text>
        <dbReference type="Rhea" id="RHEA:24898"/>
        <dbReference type="ChEBI" id="CHEBI:33019"/>
        <dbReference type="ChEBI" id="CHEBI:37565"/>
        <dbReference type="ChEBI" id="CHEBI:58805"/>
        <dbReference type="EC" id="2.7.7.65"/>
    </reaction>
</comment>
<name>A0A3M0BLW4_9AQUI</name>
<gene>
    <name evidence="4" type="ORF">CLV39_0927</name>
</gene>
<dbReference type="RefSeq" id="WP_121923053.1">
    <property type="nucleotide sequence ID" value="NZ_REFO01000011.1"/>
</dbReference>
<dbReference type="InterPro" id="IPR050469">
    <property type="entry name" value="Diguanylate_Cyclase"/>
</dbReference>
<evidence type="ECO:0000256" key="2">
    <source>
        <dbReference type="ARBA" id="ARBA00034247"/>
    </source>
</evidence>
<dbReference type="InterPro" id="IPR043128">
    <property type="entry name" value="Rev_trsase/Diguanyl_cyclase"/>
</dbReference>
<evidence type="ECO:0000313" key="5">
    <source>
        <dbReference type="Proteomes" id="UP000280842"/>
    </source>
</evidence>
<evidence type="ECO:0000256" key="1">
    <source>
        <dbReference type="ARBA" id="ARBA00012528"/>
    </source>
</evidence>
<dbReference type="EC" id="2.7.7.65" evidence="1"/>
<dbReference type="InterPro" id="IPR029787">
    <property type="entry name" value="Nucleotide_cyclase"/>
</dbReference>
<dbReference type="CDD" id="cd01949">
    <property type="entry name" value="GGDEF"/>
    <property type="match status" value="1"/>
</dbReference>
<dbReference type="InterPro" id="IPR029016">
    <property type="entry name" value="GAF-like_dom_sf"/>
</dbReference>
<dbReference type="Pfam" id="PF00990">
    <property type="entry name" value="GGDEF"/>
    <property type="match status" value="1"/>
</dbReference>
<organism evidence="4 5">
    <name type="scientific">Hydrogenothermus marinus</name>
    <dbReference type="NCBI Taxonomy" id="133270"/>
    <lineage>
        <taxon>Bacteria</taxon>
        <taxon>Pseudomonadati</taxon>
        <taxon>Aquificota</taxon>
        <taxon>Aquificia</taxon>
        <taxon>Aquificales</taxon>
        <taxon>Hydrogenothermaceae</taxon>
        <taxon>Hydrogenothermus</taxon>
    </lineage>
</organism>
<dbReference type="NCBIfam" id="TIGR00254">
    <property type="entry name" value="GGDEF"/>
    <property type="match status" value="1"/>
</dbReference>
<comment type="caution">
    <text evidence="4">The sequence shown here is derived from an EMBL/GenBank/DDBJ whole genome shotgun (WGS) entry which is preliminary data.</text>
</comment>
<dbReference type="FunFam" id="3.30.70.270:FF:000001">
    <property type="entry name" value="Diguanylate cyclase domain protein"/>
    <property type="match status" value="1"/>
</dbReference>
<dbReference type="Gene3D" id="3.30.70.270">
    <property type="match status" value="1"/>
</dbReference>
<dbReference type="OrthoDB" id="9115at2"/>
<dbReference type="AlphaFoldDB" id="A0A3M0BLW4"/>